<sequence>MMVNLRTMRAFPPLHLLTPFPTLVPESFNDR</sequence>
<name>A0A4R6UMK7_9GAMM</name>
<dbReference type="EMBL" id="SNYM01000010">
    <property type="protein sequence ID" value="TDQ47426.1"/>
    <property type="molecule type" value="Genomic_DNA"/>
</dbReference>
<dbReference type="Proteomes" id="UP000295375">
    <property type="component" value="Unassembled WGS sequence"/>
</dbReference>
<evidence type="ECO:0000313" key="2">
    <source>
        <dbReference type="Proteomes" id="UP000295375"/>
    </source>
</evidence>
<protein>
    <submittedName>
        <fullName evidence="1">Uncharacterized protein</fullName>
    </submittedName>
</protein>
<gene>
    <name evidence="1" type="ORF">EV696_11018</name>
</gene>
<evidence type="ECO:0000313" key="1">
    <source>
        <dbReference type="EMBL" id="TDQ47426.1"/>
    </source>
</evidence>
<reference evidence="1 2" key="1">
    <citation type="submission" date="2019-03" db="EMBL/GenBank/DDBJ databases">
        <title>Genomic Encyclopedia of Type Strains, Phase IV (KMG-IV): sequencing the most valuable type-strain genomes for metagenomic binning, comparative biology and taxonomic classification.</title>
        <authorList>
            <person name="Goeker M."/>
        </authorList>
    </citation>
    <scope>NUCLEOTIDE SEQUENCE [LARGE SCALE GENOMIC DNA]</scope>
    <source>
        <strain evidence="1 2">DSM 103792</strain>
    </source>
</reference>
<keyword evidence="2" id="KW-1185">Reference proteome</keyword>
<comment type="caution">
    <text evidence="1">The sequence shown here is derived from an EMBL/GenBank/DDBJ whole genome shotgun (WGS) entry which is preliminary data.</text>
</comment>
<dbReference type="AlphaFoldDB" id="A0A4R6UMK7"/>
<organism evidence="1 2">
    <name type="scientific">Permianibacter aggregans</name>
    <dbReference type="NCBI Taxonomy" id="1510150"/>
    <lineage>
        <taxon>Bacteria</taxon>
        <taxon>Pseudomonadati</taxon>
        <taxon>Pseudomonadota</taxon>
        <taxon>Gammaproteobacteria</taxon>
        <taxon>Pseudomonadales</taxon>
        <taxon>Pseudomonadaceae</taxon>
        <taxon>Permianibacter</taxon>
    </lineage>
</organism>
<accession>A0A4R6UMK7</accession>
<proteinExistence type="predicted"/>